<evidence type="ECO:0000313" key="2">
    <source>
        <dbReference type="Proteomes" id="UP000276133"/>
    </source>
</evidence>
<dbReference type="OrthoDB" id="369783at2759"/>
<dbReference type="InterPro" id="IPR036322">
    <property type="entry name" value="WD40_repeat_dom_sf"/>
</dbReference>
<proteinExistence type="predicted"/>
<dbReference type="AlphaFoldDB" id="A0A3M7QE79"/>
<sequence length="63" mass="6978">MRSGRISILNADLSTKISKKCHKSSISTFVPCENGLIVSICVDGEIKIWDPKELNLINVAMIF</sequence>
<keyword evidence="2" id="KW-1185">Reference proteome</keyword>
<evidence type="ECO:0000313" key="1">
    <source>
        <dbReference type="EMBL" id="RNA09258.1"/>
    </source>
</evidence>
<dbReference type="Proteomes" id="UP000276133">
    <property type="component" value="Unassembled WGS sequence"/>
</dbReference>
<accession>A0A3M7QE79</accession>
<organism evidence="1 2">
    <name type="scientific">Brachionus plicatilis</name>
    <name type="common">Marine rotifer</name>
    <name type="synonym">Brachionus muelleri</name>
    <dbReference type="NCBI Taxonomy" id="10195"/>
    <lineage>
        <taxon>Eukaryota</taxon>
        <taxon>Metazoa</taxon>
        <taxon>Spiralia</taxon>
        <taxon>Gnathifera</taxon>
        <taxon>Rotifera</taxon>
        <taxon>Eurotatoria</taxon>
        <taxon>Monogononta</taxon>
        <taxon>Pseudotrocha</taxon>
        <taxon>Ploima</taxon>
        <taxon>Brachionidae</taxon>
        <taxon>Brachionus</taxon>
    </lineage>
</organism>
<comment type="caution">
    <text evidence="1">The sequence shown here is derived from an EMBL/GenBank/DDBJ whole genome shotgun (WGS) entry which is preliminary data.</text>
</comment>
<dbReference type="SUPFAM" id="SSF50978">
    <property type="entry name" value="WD40 repeat-like"/>
    <property type="match status" value="1"/>
</dbReference>
<reference evidence="1 2" key="1">
    <citation type="journal article" date="2018" name="Sci. Rep.">
        <title>Genomic signatures of local adaptation to the degree of environmental predictability in rotifers.</title>
        <authorList>
            <person name="Franch-Gras L."/>
            <person name="Hahn C."/>
            <person name="Garcia-Roger E.M."/>
            <person name="Carmona M.J."/>
            <person name="Serra M."/>
            <person name="Gomez A."/>
        </authorList>
    </citation>
    <scope>NUCLEOTIDE SEQUENCE [LARGE SCALE GENOMIC DNA]</scope>
    <source>
        <strain evidence="1">HYR1</strain>
    </source>
</reference>
<name>A0A3M7QE79_BRAPC</name>
<protein>
    <submittedName>
        <fullName evidence="1">Uncharacterized protein</fullName>
    </submittedName>
</protein>
<dbReference type="EMBL" id="REGN01006503">
    <property type="protein sequence ID" value="RNA09258.1"/>
    <property type="molecule type" value="Genomic_DNA"/>
</dbReference>
<gene>
    <name evidence="1" type="ORF">BpHYR1_022551</name>
</gene>